<dbReference type="GeneID" id="93020986"/>
<dbReference type="PROSITE" id="PS51257">
    <property type="entry name" value="PROKAR_LIPOPROTEIN"/>
    <property type="match status" value="1"/>
</dbReference>
<evidence type="ECO:0000313" key="2">
    <source>
        <dbReference type="EMBL" id="VEE06955.1"/>
    </source>
</evidence>
<feature type="region of interest" description="Disordered" evidence="1">
    <location>
        <begin position="20"/>
        <end position="53"/>
    </location>
</feature>
<dbReference type="RefSeq" id="WP_002977649.1">
    <property type="nucleotide sequence ID" value="NZ_CP068486.1"/>
</dbReference>
<sequence>MKKLLLTAIGIGIFAVSCGTKESTMSTSNRDSATVDSAQKSIPPTTTDTMTTKMTNPDTIKIKRDSMATSPAK</sequence>
<proteinExistence type="predicted"/>
<dbReference type="KEGG" id="cgle:NCTC11432_01901"/>
<dbReference type="OrthoDB" id="1274277at2"/>
<gene>
    <name evidence="2" type="ORF">NCTC11432_01901</name>
</gene>
<protein>
    <recommendedName>
        <fullName evidence="4">Cytochrome C551</fullName>
    </recommendedName>
</protein>
<reference evidence="2 3" key="1">
    <citation type="submission" date="2018-12" db="EMBL/GenBank/DDBJ databases">
        <authorList>
            <consortium name="Pathogen Informatics"/>
        </authorList>
    </citation>
    <scope>NUCLEOTIDE SEQUENCE [LARGE SCALE GENOMIC DNA]</scope>
    <source>
        <strain evidence="2 3">NCTC11432</strain>
    </source>
</reference>
<dbReference type="Proteomes" id="UP000279227">
    <property type="component" value="Chromosome"/>
</dbReference>
<accession>A0A448B1C2</accession>
<feature type="compositionally biased region" description="Low complexity" evidence="1">
    <location>
        <begin position="43"/>
        <end position="53"/>
    </location>
</feature>
<organism evidence="2 3">
    <name type="scientific">Chryseobacterium gleum</name>
    <name type="common">Flavobacterium gleum</name>
    <dbReference type="NCBI Taxonomy" id="250"/>
    <lineage>
        <taxon>Bacteria</taxon>
        <taxon>Pseudomonadati</taxon>
        <taxon>Bacteroidota</taxon>
        <taxon>Flavobacteriia</taxon>
        <taxon>Flavobacteriales</taxon>
        <taxon>Weeksellaceae</taxon>
        <taxon>Chryseobacterium group</taxon>
        <taxon>Chryseobacterium</taxon>
    </lineage>
</organism>
<evidence type="ECO:0008006" key="4">
    <source>
        <dbReference type="Google" id="ProtNLM"/>
    </source>
</evidence>
<name>A0A448B1C2_CHRGE</name>
<dbReference type="EMBL" id="LR134289">
    <property type="protein sequence ID" value="VEE06955.1"/>
    <property type="molecule type" value="Genomic_DNA"/>
</dbReference>
<evidence type="ECO:0000256" key="1">
    <source>
        <dbReference type="SAM" id="MobiDB-lite"/>
    </source>
</evidence>
<evidence type="ECO:0000313" key="3">
    <source>
        <dbReference type="Proteomes" id="UP000279227"/>
    </source>
</evidence>
<dbReference type="AlphaFoldDB" id="A0A448B1C2"/>
<feature type="compositionally biased region" description="Polar residues" evidence="1">
    <location>
        <begin position="20"/>
        <end position="42"/>
    </location>
</feature>